<reference evidence="2 3" key="1">
    <citation type="submission" date="2022-09" db="EMBL/GenBank/DDBJ databases">
        <title>Genome sequencing of Flavivirga sp. MEBiC05379.</title>
        <authorList>
            <person name="Oh H.-M."/>
            <person name="Kwon K.K."/>
            <person name="Park M.J."/>
            <person name="Yang S.-H."/>
        </authorList>
    </citation>
    <scope>NUCLEOTIDE SEQUENCE [LARGE SCALE GENOMIC DNA]</scope>
    <source>
        <strain evidence="2 3">MEBiC05379</strain>
    </source>
</reference>
<keyword evidence="1" id="KW-0732">Signal</keyword>
<evidence type="ECO:0000256" key="1">
    <source>
        <dbReference type="SAM" id="SignalP"/>
    </source>
</evidence>
<evidence type="ECO:0000313" key="3">
    <source>
        <dbReference type="Proteomes" id="UP001337305"/>
    </source>
</evidence>
<feature type="chain" id="PRO_5046591482" description="SRPBCC family protein" evidence="1">
    <location>
        <begin position="23"/>
        <end position="169"/>
    </location>
</feature>
<dbReference type="Proteomes" id="UP001337305">
    <property type="component" value="Unassembled WGS sequence"/>
</dbReference>
<organism evidence="2 3">
    <name type="scientific">Flavivirga spongiicola</name>
    <dbReference type="NCBI Taxonomy" id="421621"/>
    <lineage>
        <taxon>Bacteria</taxon>
        <taxon>Pseudomonadati</taxon>
        <taxon>Bacteroidota</taxon>
        <taxon>Flavobacteriia</taxon>
        <taxon>Flavobacteriales</taxon>
        <taxon>Flavobacteriaceae</taxon>
        <taxon>Flavivirga</taxon>
    </lineage>
</organism>
<dbReference type="EMBL" id="JAODOP010000004">
    <property type="protein sequence ID" value="MEF3835901.1"/>
    <property type="molecule type" value="Genomic_DNA"/>
</dbReference>
<gene>
    <name evidence="2" type="ORF">N1F79_22455</name>
</gene>
<dbReference type="SUPFAM" id="SSF55961">
    <property type="entry name" value="Bet v1-like"/>
    <property type="match status" value="1"/>
</dbReference>
<protein>
    <recommendedName>
        <fullName evidence="4">SRPBCC family protein</fullName>
    </recommendedName>
</protein>
<feature type="signal peptide" evidence="1">
    <location>
        <begin position="1"/>
        <end position="22"/>
    </location>
</feature>
<dbReference type="InterPro" id="IPR023393">
    <property type="entry name" value="START-like_dom_sf"/>
</dbReference>
<evidence type="ECO:0000313" key="2">
    <source>
        <dbReference type="EMBL" id="MEF3835901.1"/>
    </source>
</evidence>
<comment type="caution">
    <text evidence="2">The sequence shown here is derived from an EMBL/GenBank/DDBJ whole genome shotgun (WGS) entry which is preliminary data.</text>
</comment>
<sequence length="169" mass="18768">MKKITTVLFLLLGLIGGKKASAQMGGAQKITWDVDVDVDVKASKSAVWGFLNNNEVLQSYSNGYIKSIRAIDESREIIFTNGKKRSETIVQTDGVNKFMVIKVNKVSLPKGIKNVRIGIFTKDKGEKKSNIHWVAKIEGGKSEKQILMKQLKAEFDSYVKGFSDIKNGI</sequence>
<accession>A0ABU7XZS6</accession>
<proteinExistence type="predicted"/>
<keyword evidence="3" id="KW-1185">Reference proteome</keyword>
<dbReference type="Gene3D" id="3.30.530.20">
    <property type="match status" value="1"/>
</dbReference>
<dbReference type="RefSeq" id="WP_303308177.1">
    <property type="nucleotide sequence ID" value="NZ_JAODOP010000004.1"/>
</dbReference>
<evidence type="ECO:0008006" key="4">
    <source>
        <dbReference type="Google" id="ProtNLM"/>
    </source>
</evidence>
<name>A0ABU7XZS6_9FLAO</name>